<dbReference type="PANTHER" id="PTHR10625">
    <property type="entry name" value="HISTONE DEACETYLASE HDAC1-RELATED"/>
    <property type="match status" value="1"/>
</dbReference>
<evidence type="ECO:0000256" key="6">
    <source>
        <dbReference type="ARBA" id="ARBA00022853"/>
    </source>
</evidence>
<dbReference type="SUPFAM" id="SSF52768">
    <property type="entry name" value="Arginase/deacetylase"/>
    <property type="match status" value="1"/>
</dbReference>
<feature type="compositionally biased region" description="Polar residues" evidence="11">
    <location>
        <begin position="86"/>
        <end position="103"/>
    </location>
</feature>
<dbReference type="GO" id="GO:0040029">
    <property type="term" value="P:epigenetic regulation of gene expression"/>
    <property type="evidence" value="ECO:0007669"/>
    <property type="project" value="TreeGrafter"/>
</dbReference>
<evidence type="ECO:0000259" key="12">
    <source>
        <dbReference type="Pfam" id="PF00850"/>
    </source>
</evidence>
<keyword evidence="9" id="KW-0539">Nucleus</keyword>
<organism evidence="14 15">
    <name type="scientific">Pyrrhoderma noxium</name>
    <dbReference type="NCBI Taxonomy" id="2282107"/>
    <lineage>
        <taxon>Eukaryota</taxon>
        <taxon>Fungi</taxon>
        <taxon>Dikarya</taxon>
        <taxon>Basidiomycota</taxon>
        <taxon>Agaricomycotina</taxon>
        <taxon>Agaricomycetes</taxon>
        <taxon>Hymenochaetales</taxon>
        <taxon>Hymenochaetaceae</taxon>
        <taxon>Pyrrhoderma</taxon>
    </lineage>
</organism>
<dbReference type="Proteomes" id="UP000217199">
    <property type="component" value="Unassembled WGS sequence"/>
</dbReference>
<evidence type="ECO:0000256" key="10">
    <source>
        <dbReference type="ARBA" id="ARBA00048287"/>
    </source>
</evidence>
<dbReference type="GO" id="GO:0141221">
    <property type="term" value="F:histone deacetylase activity, hydrolytic mechanism"/>
    <property type="evidence" value="ECO:0007669"/>
    <property type="project" value="UniProtKB-EC"/>
</dbReference>
<evidence type="ECO:0000256" key="4">
    <source>
        <dbReference type="ARBA" id="ARBA00022491"/>
    </source>
</evidence>
<dbReference type="Gene3D" id="3.40.800.20">
    <property type="entry name" value="Histone deacetylase domain"/>
    <property type="match status" value="1"/>
</dbReference>
<name>A0A286UVV9_9AGAM</name>
<dbReference type="InterPro" id="IPR000286">
    <property type="entry name" value="HDACs"/>
</dbReference>
<gene>
    <name evidence="14" type="ORF">PNOK_0080100</name>
</gene>
<evidence type="ECO:0000259" key="13">
    <source>
        <dbReference type="Pfam" id="PF09757"/>
    </source>
</evidence>
<dbReference type="InterPro" id="IPR019154">
    <property type="entry name" value="Arb2-like_domain"/>
</dbReference>
<feature type="region of interest" description="Disordered" evidence="11">
    <location>
        <begin position="728"/>
        <end position="748"/>
    </location>
</feature>
<evidence type="ECO:0000256" key="9">
    <source>
        <dbReference type="ARBA" id="ARBA00023242"/>
    </source>
</evidence>
<keyword evidence="7" id="KW-0805">Transcription regulation</keyword>
<dbReference type="FunFam" id="3.40.800.20:FF:000005">
    <property type="entry name" value="histone deacetylase 6"/>
    <property type="match status" value="1"/>
</dbReference>
<dbReference type="InterPro" id="IPR023696">
    <property type="entry name" value="Ureohydrolase_dom_sf"/>
</dbReference>
<dbReference type="OrthoDB" id="424012at2759"/>
<dbReference type="EMBL" id="NBII01000001">
    <property type="protein sequence ID" value="PAV23733.1"/>
    <property type="molecule type" value="Genomic_DNA"/>
</dbReference>
<dbReference type="GO" id="GO:0000118">
    <property type="term" value="C:histone deacetylase complex"/>
    <property type="evidence" value="ECO:0007669"/>
    <property type="project" value="TreeGrafter"/>
</dbReference>
<dbReference type="InterPro" id="IPR037138">
    <property type="entry name" value="His_deacetylse_dom_sf"/>
</dbReference>
<feature type="region of interest" description="Disordered" evidence="11">
    <location>
        <begin position="73"/>
        <end position="106"/>
    </location>
</feature>
<evidence type="ECO:0000256" key="8">
    <source>
        <dbReference type="ARBA" id="ARBA00023163"/>
    </source>
</evidence>
<keyword evidence="15" id="KW-1185">Reference proteome</keyword>
<evidence type="ECO:0000256" key="2">
    <source>
        <dbReference type="ARBA" id="ARBA00007738"/>
    </source>
</evidence>
<dbReference type="PANTHER" id="PTHR10625:SF5">
    <property type="entry name" value="HISTONE DEACETYLASE"/>
    <property type="match status" value="1"/>
</dbReference>
<comment type="caution">
    <text evidence="14">The sequence shown here is derived from an EMBL/GenBank/DDBJ whole genome shotgun (WGS) entry which is preliminary data.</text>
</comment>
<dbReference type="InterPro" id="IPR029058">
    <property type="entry name" value="AB_hydrolase_fold"/>
</dbReference>
<sequence>MSFLNAFKHGVSELIRASSQITSQPAESGATIEEVVETENATINPELLLPTMEPEPMDIDGENVATMGETLEDGTSLQKNDDSHTSHLQNDVRTVNPVRSSSVPLDKSPLTTKKCGYVYDLRMLLHAPLQASDDHPEAPARIQGIAYKLKEGGLLNRMKLINARKVTEMEALLVHSEDHLQKINLIECMTGEQMAAAESYYEHLSLYVCSKTSLAAYISCGGVIEAALAVARGELEKCFAIVRPPGHHAEPEEHMGFCFFNNVAVAARVVQQVTPIKRILIVDWDVHHGNGTQRAFIDDPSVLYISIHRYDGGRFYPCGTFGGIDSCGEGAGEGMSVNIPWSEKGMGDAEYLHAFMRIVMPIAMEFAPELVIISSGFDAAEGDQLGECHVTPAGYAHMTHMLCTLAGGKVVVALEGGYNVESISNSALAVTRVLLGEAPPEIAPLVANEVGSETVWLVAKHQSKYWKSIDVKACEPKEEYPEQTISIPELLKAHRQEYLYSKYNMVEIPLLDSEVDERYQSQVISTPDIMEKETLVLLVHQFGELRVELAGTTTCDVNLEYSYLIDVTKDLVDWVHQKGYAYVEVNTYPKPPQSDRTLSWSELAYQVVTYLWDNYVLLSNAKNIILMGHGPGCAAVMDLMRERARGIMKKVKAVVLVVGRQDVPQTPKNEDELRIWYIKHSFVAVPKDHPFVLEGRLRKRHGKVTTYDEPKTIKLLSRALPEIRSFIEKKLPDPESPKTTTESNDVIS</sequence>
<keyword evidence="4" id="KW-0678">Repressor</keyword>
<dbReference type="EC" id="3.5.1.98" evidence="3"/>
<dbReference type="Pfam" id="PF09757">
    <property type="entry name" value="Arb2-like"/>
    <property type="match status" value="1"/>
</dbReference>
<keyword evidence="6" id="KW-0156">Chromatin regulator</keyword>
<keyword evidence="5" id="KW-0378">Hydrolase</keyword>
<dbReference type="FunCoup" id="A0A286UVV9">
    <property type="interactions" value="61"/>
</dbReference>
<dbReference type="PRINTS" id="PR01270">
    <property type="entry name" value="HDASUPER"/>
</dbReference>
<protein>
    <recommendedName>
        <fullName evidence="3">histone deacetylase</fullName>
        <ecNumber evidence="3">3.5.1.98</ecNumber>
    </recommendedName>
</protein>
<dbReference type="STRING" id="2282107.A0A286UVV9"/>
<feature type="domain" description="Arb2-like" evidence="13">
    <location>
        <begin position="490"/>
        <end position="731"/>
    </location>
</feature>
<dbReference type="SUPFAM" id="SSF53474">
    <property type="entry name" value="alpha/beta-Hydrolases"/>
    <property type="match status" value="1"/>
</dbReference>
<dbReference type="Pfam" id="PF00850">
    <property type="entry name" value="Hist_deacetyl"/>
    <property type="match status" value="1"/>
</dbReference>
<dbReference type="InterPro" id="IPR023801">
    <property type="entry name" value="His_deacetylse_dom"/>
</dbReference>
<evidence type="ECO:0000256" key="5">
    <source>
        <dbReference type="ARBA" id="ARBA00022801"/>
    </source>
</evidence>
<reference evidence="14 15" key="1">
    <citation type="journal article" date="2017" name="Mol. Ecol.">
        <title>Comparative and population genomic landscape of Phellinus noxius: A hypervariable fungus causing root rot in trees.</title>
        <authorList>
            <person name="Chung C.L."/>
            <person name="Lee T.J."/>
            <person name="Akiba M."/>
            <person name="Lee H.H."/>
            <person name="Kuo T.H."/>
            <person name="Liu D."/>
            <person name="Ke H.M."/>
            <person name="Yokoi T."/>
            <person name="Roa M.B."/>
            <person name="Lu M.J."/>
            <person name="Chang Y.Y."/>
            <person name="Ann P.J."/>
            <person name="Tsai J.N."/>
            <person name="Chen C.Y."/>
            <person name="Tzean S.S."/>
            <person name="Ota Y."/>
            <person name="Hattori T."/>
            <person name="Sahashi N."/>
            <person name="Liou R.F."/>
            <person name="Kikuchi T."/>
            <person name="Tsai I.J."/>
        </authorList>
    </citation>
    <scope>NUCLEOTIDE SEQUENCE [LARGE SCALE GENOMIC DNA]</scope>
    <source>
        <strain evidence="14 15">FFPRI411160</strain>
    </source>
</reference>
<evidence type="ECO:0000256" key="1">
    <source>
        <dbReference type="ARBA" id="ARBA00004123"/>
    </source>
</evidence>
<comment type="subcellular location">
    <subcellularLocation>
        <location evidence="1">Nucleus</location>
    </subcellularLocation>
</comment>
<comment type="catalytic activity">
    <reaction evidence="10">
        <text>N(6)-acetyl-L-lysyl-[histone] + H2O = L-lysyl-[histone] + acetate</text>
        <dbReference type="Rhea" id="RHEA:58196"/>
        <dbReference type="Rhea" id="RHEA-COMP:9845"/>
        <dbReference type="Rhea" id="RHEA-COMP:11338"/>
        <dbReference type="ChEBI" id="CHEBI:15377"/>
        <dbReference type="ChEBI" id="CHEBI:29969"/>
        <dbReference type="ChEBI" id="CHEBI:30089"/>
        <dbReference type="ChEBI" id="CHEBI:61930"/>
        <dbReference type="EC" id="3.5.1.98"/>
    </reaction>
</comment>
<comment type="similarity">
    <text evidence="2">Belongs to the histone deacetylase family. HD type 2 subfamily.</text>
</comment>
<feature type="domain" description="Histone deacetylase" evidence="12">
    <location>
        <begin position="135"/>
        <end position="434"/>
    </location>
</feature>
<evidence type="ECO:0000256" key="11">
    <source>
        <dbReference type="SAM" id="MobiDB-lite"/>
    </source>
</evidence>
<evidence type="ECO:0000256" key="7">
    <source>
        <dbReference type="ARBA" id="ARBA00023015"/>
    </source>
</evidence>
<evidence type="ECO:0000313" key="14">
    <source>
        <dbReference type="EMBL" id="PAV23733.1"/>
    </source>
</evidence>
<dbReference type="InParanoid" id="A0A286UVV9"/>
<accession>A0A286UVV9</accession>
<proteinExistence type="inferred from homology"/>
<feature type="compositionally biased region" description="Polar residues" evidence="11">
    <location>
        <begin position="737"/>
        <end position="748"/>
    </location>
</feature>
<evidence type="ECO:0000256" key="3">
    <source>
        <dbReference type="ARBA" id="ARBA00012111"/>
    </source>
</evidence>
<dbReference type="AlphaFoldDB" id="A0A286UVV9"/>
<evidence type="ECO:0000313" key="15">
    <source>
        <dbReference type="Proteomes" id="UP000217199"/>
    </source>
</evidence>
<keyword evidence="8" id="KW-0804">Transcription</keyword>